<dbReference type="InterPro" id="IPR036866">
    <property type="entry name" value="RibonucZ/Hydroxyglut_hydro"/>
</dbReference>
<keyword evidence="3" id="KW-0378">Hydrolase</keyword>
<name>A0A382DCE1_9ZZZZ</name>
<comment type="cofactor">
    <cofactor evidence="1">
        <name>Zn(2+)</name>
        <dbReference type="ChEBI" id="CHEBI:29105"/>
    </cofactor>
</comment>
<dbReference type="Gene3D" id="3.60.15.10">
    <property type="entry name" value="Ribonuclease Z/Hydroxyacylglutathione hydrolase-like"/>
    <property type="match status" value="1"/>
</dbReference>
<reference evidence="6" key="1">
    <citation type="submission" date="2018-05" db="EMBL/GenBank/DDBJ databases">
        <authorList>
            <person name="Lanie J.A."/>
            <person name="Ng W.-L."/>
            <person name="Kazmierczak K.M."/>
            <person name="Andrzejewski T.M."/>
            <person name="Davidsen T.M."/>
            <person name="Wayne K.J."/>
            <person name="Tettelin H."/>
            <person name="Glass J.I."/>
            <person name="Rusch D."/>
            <person name="Podicherti R."/>
            <person name="Tsui H.-C.T."/>
            <person name="Winkler M.E."/>
        </authorList>
    </citation>
    <scope>NUCLEOTIDE SEQUENCE</scope>
</reference>
<keyword evidence="4" id="KW-0862">Zinc</keyword>
<sequence length="160" mass="18248">MAETDYSVRSIKGGYDDNLTYLVSCLRTGNQFLVDASVPLKQIKPFVHRRGLIALFITHTHADHTAYLDEYVDAYPNLVSMIYKESEDRIKCNYIKPVKHGDIVTVGQLSLEVYHTPGHYPDSICYLLDHILFTGDTLFVGRTGRTVDKRSDTRSLYRSV</sequence>
<gene>
    <name evidence="6" type="ORF">METZ01_LOCUS188789</name>
</gene>
<dbReference type="InterPro" id="IPR051453">
    <property type="entry name" value="MBL_Glyoxalase_II"/>
</dbReference>
<evidence type="ECO:0000256" key="1">
    <source>
        <dbReference type="ARBA" id="ARBA00001947"/>
    </source>
</evidence>
<keyword evidence="2" id="KW-0479">Metal-binding</keyword>
<evidence type="ECO:0000259" key="5">
    <source>
        <dbReference type="SMART" id="SM00849"/>
    </source>
</evidence>
<dbReference type="SMART" id="SM00849">
    <property type="entry name" value="Lactamase_B"/>
    <property type="match status" value="1"/>
</dbReference>
<evidence type="ECO:0000256" key="4">
    <source>
        <dbReference type="ARBA" id="ARBA00022833"/>
    </source>
</evidence>
<evidence type="ECO:0000256" key="2">
    <source>
        <dbReference type="ARBA" id="ARBA00022723"/>
    </source>
</evidence>
<feature type="domain" description="Metallo-beta-lactamase" evidence="5">
    <location>
        <begin position="17"/>
        <end position="160"/>
    </location>
</feature>
<protein>
    <recommendedName>
        <fullName evidence="5">Metallo-beta-lactamase domain-containing protein</fullName>
    </recommendedName>
</protein>
<proteinExistence type="predicted"/>
<accession>A0A382DCE1</accession>
<dbReference type="Pfam" id="PF00753">
    <property type="entry name" value="Lactamase_B"/>
    <property type="match status" value="1"/>
</dbReference>
<feature type="non-terminal residue" evidence="6">
    <location>
        <position position="160"/>
    </location>
</feature>
<dbReference type="AlphaFoldDB" id="A0A382DCE1"/>
<dbReference type="EMBL" id="UINC01038634">
    <property type="protein sequence ID" value="SVB35935.1"/>
    <property type="molecule type" value="Genomic_DNA"/>
</dbReference>
<evidence type="ECO:0000313" key="6">
    <source>
        <dbReference type="EMBL" id="SVB35935.1"/>
    </source>
</evidence>
<dbReference type="PANTHER" id="PTHR46233">
    <property type="entry name" value="HYDROXYACYLGLUTATHIONE HYDROLASE GLOC"/>
    <property type="match status" value="1"/>
</dbReference>
<evidence type="ECO:0000256" key="3">
    <source>
        <dbReference type="ARBA" id="ARBA00022801"/>
    </source>
</evidence>
<dbReference type="PANTHER" id="PTHR46233:SF3">
    <property type="entry name" value="HYDROXYACYLGLUTATHIONE HYDROLASE GLOC"/>
    <property type="match status" value="1"/>
</dbReference>
<dbReference type="SUPFAM" id="SSF56281">
    <property type="entry name" value="Metallo-hydrolase/oxidoreductase"/>
    <property type="match status" value="1"/>
</dbReference>
<dbReference type="GO" id="GO:0016787">
    <property type="term" value="F:hydrolase activity"/>
    <property type="evidence" value="ECO:0007669"/>
    <property type="project" value="UniProtKB-KW"/>
</dbReference>
<organism evidence="6">
    <name type="scientific">marine metagenome</name>
    <dbReference type="NCBI Taxonomy" id="408172"/>
    <lineage>
        <taxon>unclassified sequences</taxon>
        <taxon>metagenomes</taxon>
        <taxon>ecological metagenomes</taxon>
    </lineage>
</organism>
<dbReference type="InterPro" id="IPR001279">
    <property type="entry name" value="Metallo-B-lactamas"/>
</dbReference>
<dbReference type="GO" id="GO:0046872">
    <property type="term" value="F:metal ion binding"/>
    <property type="evidence" value="ECO:0007669"/>
    <property type="project" value="UniProtKB-KW"/>
</dbReference>